<keyword evidence="2" id="KW-0472">Membrane</keyword>
<name>A0A6C0KCL8_9ZZZZ</name>
<reference evidence="4" key="1">
    <citation type="journal article" date="2020" name="Nature">
        <title>Giant virus diversity and host interactions through global metagenomics.</title>
        <authorList>
            <person name="Schulz F."/>
            <person name="Roux S."/>
            <person name="Paez-Espino D."/>
            <person name="Jungbluth S."/>
            <person name="Walsh D.A."/>
            <person name="Denef V.J."/>
            <person name="McMahon K.D."/>
            <person name="Konstantinidis K.T."/>
            <person name="Eloe-Fadrosh E.A."/>
            <person name="Kyrpides N.C."/>
            <person name="Woyke T."/>
        </authorList>
    </citation>
    <scope>NUCLEOTIDE SEQUENCE</scope>
    <source>
        <strain evidence="4">GVMAG-S-3300010158-109</strain>
    </source>
</reference>
<evidence type="ECO:0008006" key="5">
    <source>
        <dbReference type="Google" id="ProtNLM"/>
    </source>
</evidence>
<keyword evidence="3" id="KW-0449">Lipoprotein</keyword>
<dbReference type="Gene3D" id="3.10.20.90">
    <property type="entry name" value="Phosphatidylinositol 3-kinase Catalytic Subunit, Chain A, domain 1"/>
    <property type="match status" value="1"/>
</dbReference>
<dbReference type="GO" id="GO:0016020">
    <property type="term" value="C:membrane"/>
    <property type="evidence" value="ECO:0007669"/>
    <property type="project" value="UniProtKB-SubCell"/>
</dbReference>
<dbReference type="SUPFAM" id="SSF54236">
    <property type="entry name" value="Ubiquitin-like"/>
    <property type="match status" value="1"/>
</dbReference>
<organism evidence="4">
    <name type="scientific">viral metagenome</name>
    <dbReference type="NCBI Taxonomy" id="1070528"/>
    <lineage>
        <taxon>unclassified sequences</taxon>
        <taxon>metagenomes</taxon>
        <taxon>organismal metagenomes</taxon>
    </lineage>
</organism>
<dbReference type="InterPro" id="IPR004241">
    <property type="entry name" value="Atg8-like"/>
</dbReference>
<dbReference type="PANTHER" id="PTHR10969">
    <property type="entry name" value="MICROTUBULE-ASSOCIATED PROTEINS 1A/1B LIGHT CHAIN 3-RELATED"/>
    <property type="match status" value="1"/>
</dbReference>
<sequence>MPSFRQKTTDERRNEVYRLLKKYPDKIPLIIEKSKSCNVINDTIVNKLLVPAELTVGQLLYTLRQRIMLTPEQALFIFFNNQIVNTTYTMRQVYLEHYNKEDEMLYAIYSSESTFG</sequence>
<comment type="subcellular location">
    <subcellularLocation>
        <location evidence="1">Membrane</location>
    </subcellularLocation>
</comment>
<dbReference type="InterPro" id="IPR029071">
    <property type="entry name" value="Ubiquitin-like_domsf"/>
</dbReference>
<evidence type="ECO:0000256" key="2">
    <source>
        <dbReference type="ARBA" id="ARBA00023136"/>
    </source>
</evidence>
<protein>
    <recommendedName>
        <fullName evidence="5">Autophagy-related protein</fullName>
    </recommendedName>
</protein>
<evidence type="ECO:0000256" key="3">
    <source>
        <dbReference type="ARBA" id="ARBA00023288"/>
    </source>
</evidence>
<evidence type="ECO:0000313" key="4">
    <source>
        <dbReference type="EMBL" id="QHU15762.1"/>
    </source>
</evidence>
<dbReference type="EMBL" id="MN740867">
    <property type="protein sequence ID" value="QHU15762.1"/>
    <property type="molecule type" value="Genomic_DNA"/>
</dbReference>
<evidence type="ECO:0000256" key="1">
    <source>
        <dbReference type="ARBA" id="ARBA00004370"/>
    </source>
</evidence>
<dbReference type="AlphaFoldDB" id="A0A6C0KCL8"/>
<dbReference type="Pfam" id="PF02991">
    <property type="entry name" value="ATG8"/>
    <property type="match status" value="1"/>
</dbReference>
<proteinExistence type="predicted"/>
<accession>A0A6C0KCL8</accession>